<evidence type="ECO:0000256" key="3">
    <source>
        <dbReference type="ARBA" id="ARBA00022989"/>
    </source>
</evidence>
<sequence>MNFPPLNILDALIVITLGWNFIRGFSKGLMEEIISLGGIAVSIFLSFNLSVPITNMLIGNEKADITTIVVTGFIIYLISFIFFKYIAFNLNKQLQKTSFGIINSFLGFLFGIFRGIVIASIFVLGIAFVAPNSYLVKKSYLGGLTVPVIDRALLFVPEKNRKKIEDNWKIAKKYLLKNIEKWKEEIISEKRYRH</sequence>
<dbReference type="AlphaFoldDB" id="F0S068"/>
<dbReference type="KEGG" id="dte:Dester_1110"/>
<dbReference type="GO" id="GO:0009403">
    <property type="term" value="P:toxin biosynthetic process"/>
    <property type="evidence" value="ECO:0007669"/>
    <property type="project" value="InterPro"/>
</dbReference>
<gene>
    <name evidence="6" type="ordered locus">Dester_1110</name>
</gene>
<dbReference type="InParanoid" id="F0S068"/>
<name>F0S068_DESTD</name>
<evidence type="ECO:0000256" key="1">
    <source>
        <dbReference type="ARBA" id="ARBA00004141"/>
    </source>
</evidence>
<accession>F0S068</accession>
<feature type="transmembrane region" description="Helical" evidence="5">
    <location>
        <begin position="99"/>
        <end position="128"/>
    </location>
</feature>
<dbReference type="GO" id="GO:0016020">
    <property type="term" value="C:membrane"/>
    <property type="evidence" value="ECO:0007669"/>
    <property type="project" value="UniProtKB-SubCell"/>
</dbReference>
<dbReference type="Proteomes" id="UP000007102">
    <property type="component" value="Chromosome"/>
</dbReference>
<dbReference type="InterPro" id="IPR003825">
    <property type="entry name" value="Colicin-V_CvpA"/>
</dbReference>
<evidence type="ECO:0000256" key="4">
    <source>
        <dbReference type="ARBA" id="ARBA00023136"/>
    </source>
</evidence>
<dbReference type="Pfam" id="PF02674">
    <property type="entry name" value="Colicin_V"/>
    <property type="match status" value="1"/>
</dbReference>
<dbReference type="HOGENOM" id="CLU_1400555_0_0_0"/>
<dbReference type="PANTHER" id="PTHR36926">
    <property type="entry name" value="COLICIN V PRODUCTION PROTEIN"/>
    <property type="match status" value="1"/>
</dbReference>
<feature type="transmembrane region" description="Helical" evidence="5">
    <location>
        <begin position="65"/>
        <end position="87"/>
    </location>
</feature>
<feature type="transmembrane region" description="Helical" evidence="5">
    <location>
        <begin position="6"/>
        <end position="22"/>
    </location>
</feature>
<comment type="subcellular location">
    <subcellularLocation>
        <location evidence="1">Membrane</location>
        <topology evidence="1">Multi-pass membrane protein</topology>
    </subcellularLocation>
</comment>
<reference evidence="6 7" key="1">
    <citation type="journal article" date="2011" name="Stand. Genomic Sci.">
        <title>Complete genome sequence of the thermophilic sulfur-reducer Desulfurobacterium thermolithotrophum type strain (BSA(T)) from a deep-sea hydrothermal vent.</title>
        <authorList>
            <person name="Goker M."/>
            <person name="Daligault H."/>
            <person name="Mwirichia R."/>
            <person name="Lapidus A."/>
            <person name="Lucas S."/>
            <person name="Deshpande S."/>
            <person name="Pagani I."/>
            <person name="Tapia R."/>
            <person name="Cheng J.F."/>
            <person name="Goodwin L."/>
            <person name="Pitluck S."/>
            <person name="Liolios K."/>
            <person name="Ivanova N."/>
            <person name="Mavromatis K."/>
            <person name="Mikhailova N."/>
            <person name="Pati A."/>
            <person name="Chen A."/>
            <person name="Palaniappan K."/>
            <person name="Han C."/>
            <person name="Land M."/>
            <person name="Hauser L."/>
            <person name="Pan C."/>
            <person name="Brambilla E.M."/>
            <person name="Rohde M."/>
            <person name="Spring S."/>
            <person name="Sikorski J."/>
            <person name="Wirth R."/>
            <person name="Detter J.C."/>
            <person name="Woyke T."/>
            <person name="Bristow J."/>
            <person name="Eisen J.A."/>
            <person name="Markowitz V."/>
            <person name="Hugenholtz P."/>
            <person name="Kyrpides N.C."/>
            <person name="Klenk H.P."/>
        </authorList>
    </citation>
    <scope>NUCLEOTIDE SEQUENCE [LARGE SCALE GENOMIC DNA]</scope>
    <source>
        <strain evidence="7">DSM 11699 / BSA</strain>
    </source>
</reference>
<dbReference type="EMBL" id="CP002543">
    <property type="protein sequence ID" value="ADY73747.1"/>
    <property type="molecule type" value="Genomic_DNA"/>
</dbReference>
<dbReference type="RefSeq" id="WP_013638699.1">
    <property type="nucleotide sequence ID" value="NC_015185.1"/>
</dbReference>
<protein>
    <submittedName>
        <fullName evidence="6">Colicin V production protein</fullName>
    </submittedName>
</protein>
<dbReference type="OrthoDB" id="14368at2"/>
<keyword evidence="7" id="KW-1185">Reference proteome</keyword>
<evidence type="ECO:0000313" key="6">
    <source>
        <dbReference type="EMBL" id="ADY73747.1"/>
    </source>
</evidence>
<dbReference type="eggNOG" id="COG1286">
    <property type="taxonomic scope" value="Bacteria"/>
</dbReference>
<feature type="transmembrane region" description="Helical" evidence="5">
    <location>
        <begin position="34"/>
        <end position="53"/>
    </location>
</feature>
<organism evidence="6 7">
    <name type="scientific">Desulfurobacterium thermolithotrophum (strain DSM 11699 / BSA)</name>
    <dbReference type="NCBI Taxonomy" id="868864"/>
    <lineage>
        <taxon>Bacteria</taxon>
        <taxon>Pseudomonadati</taxon>
        <taxon>Aquificota</taxon>
        <taxon>Aquificia</taxon>
        <taxon>Desulfurobacteriales</taxon>
        <taxon>Desulfurobacteriaceae</taxon>
        <taxon>Desulfurobacterium</taxon>
    </lineage>
</organism>
<evidence type="ECO:0000256" key="2">
    <source>
        <dbReference type="ARBA" id="ARBA00022692"/>
    </source>
</evidence>
<dbReference type="InterPro" id="IPR052719">
    <property type="entry name" value="CvpA-like"/>
</dbReference>
<evidence type="ECO:0000313" key="7">
    <source>
        <dbReference type="Proteomes" id="UP000007102"/>
    </source>
</evidence>
<keyword evidence="3 5" id="KW-1133">Transmembrane helix</keyword>
<dbReference type="PANTHER" id="PTHR36926:SF1">
    <property type="entry name" value="COLICIN V PRODUCTION PROTEIN"/>
    <property type="match status" value="1"/>
</dbReference>
<proteinExistence type="predicted"/>
<keyword evidence="4 5" id="KW-0472">Membrane</keyword>
<evidence type="ECO:0000256" key="5">
    <source>
        <dbReference type="SAM" id="Phobius"/>
    </source>
</evidence>
<dbReference type="STRING" id="868864.Dester_1110"/>
<keyword evidence="2 5" id="KW-0812">Transmembrane</keyword>
<reference evidence="7" key="2">
    <citation type="submission" date="2011-02" db="EMBL/GenBank/DDBJ databases">
        <title>The complete genome of Desulfurobacterium thermolithotrophum DSM 11699.</title>
        <authorList>
            <consortium name="US DOE Joint Genome Institute (JGI-PGF)"/>
            <person name="Lucas S."/>
            <person name="Copeland A."/>
            <person name="Lapidus A."/>
            <person name="Bruce D."/>
            <person name="Goodwin L."/>
            <person name="Pitluck S."/>
            <person name="Kyrpides N."/>
            <person name="Mavromatis K."/>
            <person name="Pagani I."/>
            <person name="Ivanova N."/>
            <person name="Mikhailova N."/>
            <person name="Daligault H."/>
            <person name="Detter J.C."/>
            <person name="Tapia R."/>
            <person name="Han C."/>
            <person name="Land M."/>
            <person name="Hauser L."/>
            <person name="Markowitz V."/>
            <person name="Cheng J.-F."/>
            <person name="Hugenholtz P."/>
            <person name="Woyke T."/>
            <person name="Wu D."/>
            <person name="Spring S."/>
            <person name="Brambilla E."/>
            <person name="Klenk H.-P."/>
            <person name="Eisen J.A."/>
        </authorList>
    </citation>
    <scope>NUCLEOTIDE SEQUENCE [LARGE SCALE GENOMIC DNA]</scope>
    <source>
        <strain evidence="7">DSM 11699 / BSA</strain>
    </source>
</reference>